<evidence type="ECO:0000256" key="3">
    <source>
        <dbReference type="ARBA" id="ARBA00023082"/>
    </source>
</evidence>
<reference evidence="8 9" key="1">
    <citation type="submission" date="2016-11" db="EMBL/GenBank/DDBJ databases">
        <authorList>
            <person name="Jaros S."/>
            <person name="Januszkiewicz K."/>
            <person name="Wedrychowicz H."/>
        </authorList>
    </citation>
    <scope>NUCLEOTIDE SEQUENCE [LARGE SCALE GENOMIC DNA]</scope>
    <source>
        <strain evidence="8 9">DSM 15930</strain>
    </source>
</reference>
<keyword evidence="9" id="KW-1185">Reference proteome</keyword>
<keyword evidence="3" id="KW-0731">Sigma factor</keyword>
<dbReference type="EMBL" id="FRCP01000028">
    <property type="protein sequence ID" value="SHN02413.1"/>
    <property type="molecule type" value="Genomic_DNA"/>
</dbReference>
<dbReference type="InterPro" id="IPR013325">
    <property type="entry name" value="RNA_pol_sigma_r2"/>
</dbReference>
<dbReference type="Pfam" id="PF04542">
    <property type="entry name" value="Sigma70_r2"/>
    <property type="match status" value="1"/>
</dbReference>
<dbReference type="Pfam" id="PF08281">
    <property type="entry name" value="Sigma70_r4_2"/>
    <property type="match status" value="1"/>
</dbReference>
<dbReference type="InterPro" id="IPR036388">
    <property type="entry name" value="WH-like_DNA-bd_sf"/>
</dbReference>
<dbReference type="InterPro" id="IPR039425">
    <property type="entry name" value="RNA_pol_sigma-70-like"/>
</dbReference>
<dbReference type="SUPFAM" id="SSF88659">
    <property type="entry name" value="Sigma3 and sigma4 domains of RNA polymerase sigma factors"/>
    <property type="match status" value="1"/>
</dbReference>
<evidence type="ECO:0000256" key="1">
    <source>
        <dbReference type="ARBA" id="ARBA00010641"/>
    </source>
</evidence>
<sequence>MGQGSEALIKEILKGNEAAMELLVRKNYSMVQSFIYRFIGDYNLSYDMTQEVFIKMMRNLNKFKFEDGKFESWLLKIASNHCKDYFRSNCFKQRNESSNIEDLDIEAKEFVIDILEKNEKRKAVKKAVDELPNLQREAIILRYYHDLKINEISKITGYKESTVKSRLFNAIKNLKKVIGGDEDEWEKRFIK</sequence>
<gene>
    <name evidence="8" type="ORF">SAMN02746066_04441</name>
</gene>
<evidence type="ECO:0000313" key="9">
    <source>
        <dbReference type="Proteomes" id="UP000184038"/>
    </source>
</evidence>
<keyword evidence="2" id="KW-0805">Transcription regulation</keyword>
<dbReference type="AlphaFoldDB" id="A0A1M7NFJ6"/>
<comment type="similarity">
    <text evidence="1">Belongs to the sigma-70 factor family. ECF subfamily.</text>
</comment>
<evidence type="ECO:0000256" key="4">
    <source>
        <dbReference type="ARBA" id="ARBA00023125"/>
    </source>
</evidence>
<dbReference type="GO" id="GO:0016987">
    <property type="term" value="F:sigma factor activity"/>
    <property type="evidence" value="ECO:0007669"/>
    <property type="project" value="UniProtKB-KW"/>
</dbReference>
<evidence type="ECO:0000259" key="7">
    <source>
        <dbReference type="Pfam" id="PF08281"/>
    </source>
</evidence>
<dbReference type="Gene3D" id="1.10.1740.10">
    <property type="match status" value="1"/>
</dbReference>
<dbReference type="STRING" id="1120996.SAMN02746066_04441"/>
<dbReference type="InterPro" id="IPR013324">
    <property type="entry name" value="RNA_pol_sigma_r3/r4-like"/>
</dbReference>
<dbReference type="InterPro" id="IPR007627">
    <property type="entry name" value="RNA_pol_sigma70_r2"/>
</dbReference>
<dbReference type="SUPFAM" id="SSF88946">
    <property type="entry name" value="Sigma2 domain of RNA polymerase sigma factors"/>
    <property type="match status" value="1"/>
</dbReference>
<dbReference type="Gene3D" id="1.10.10.10">
    <property type="entry name" value="Winged helix-like DNA-binding domain superfamily/Winged helix DNA-binding domain"/>
    <property type="match status" value="1"/>
</dbReference>
<dbReference type="GO" id="GO:0003677">
    <property type="term" value="F:DNA binding"/>
    <property type="evidence" value="ECO:0007669"/>
    <property type="project" value="UniProtKB-KW"/>
</dbReference>
<dbReference type="GO" id="GO:0006352">
    <property type="term" value="P:DNA-templated transcription initiation"/>
    <property type="evidence" value="ECO:0007669"/>
    <property type="project" value="InterPro"/>
</dbReference>
<dbReference type="PANTHER" id="PTHR43133:SF8">
    <property type="entry name" value="RNA POLYMERASE SIGMA FACTOR HI_1459-RELATED"/>
    <property type="match status" value="1"/>
</dbReference>
<feature type="domain" description="RNA polymerase sigma factor 70 region 4 type 2" evidence="7">
    <location>
        <begin position="122"/>
        <end position="174"/>
    </location>
</feature>
<evidence type="ECO:0000256" key="5">
    <source>
        <dbReference type="ARBA" id="ARBA00023163"/>
    </source>
</evidence>
<name>A0A1M7NFJ6_9FIRM</name>
<protein>
    <submittedName>
        <fullName evidence="8">RNA polymerase sigma-70 factor, ECF subfamily</fullName>
    </submittedName>
</protein>
<dbReference type="RefSeq" id="WP_073291549.1">
    <property type="nucleotide sequence ID" value="NZ_FRCP01000028.1"/>
</dbReference>
<organism evidence="8 9">
    <name type="scientific">Anaerosporobacter mobilis DSM 15930</name>
    <dbReference type="NCBI Taxonomy" id="1120996"/>
    <lineage>
        <taxon>Bacteria</taxon>
        <taxon>Bacillati</taxon>
        <taxon>Bacillota</taxon>
        <taxon>Clostridia</taxon>
        <taxon>Lachnospirales</taxon>
        <taxon>Lachnospiraceae</taxon>
        <taxon>Anaerosporobacter</taxon>
    </lineage>
</organism>
<evidence type="ECO:0000259" key="6">
    <source>
        <dbReference type="Pfam" id="PF04542"/>
    </source>
</evidence>
<feature type="domain" description="RNA polymerase sigma-70 region 2" evidence="6">
    <location>
        <begin position="23"/>
        <end position="89"/>
    </location>
</feature>
<dbReference type="NCBIfam" id="TIGR02937">
    <property type="entry name" value="sigma70-ECF"/>
    <property type="match status" value="1"/>
</dbReference>
<accession>A0A1M7NFJ6</accession>
<evidence type="ECO:0000256" key="2">
    <source>
        <dbReference type="ARBA" id="ARBA00023015"/>
    </source>
</evidence>
<dbReference type="CDD" id="cd06171">
    <property type="entry name" value="Sigma70_r4"/>
    <property type="match status" value="1"/>
</dbReference>
<keyword evidence="5" id="KW-0804">Transcription</keyword>
<dbReference type="InterPro" id="IPR013249">
    <property type="entry name" value="RNA_pol_sigma70_r4_t2"/>
</dbReference>
<proteinExistence type="inferred from homology"/>
<dbReference type="PANTHER" id="PTHR43133">
    <property type="entry name" value="RNA POLYMERASE ECF-TYPE SIGMA FACTO"/>
    <property type="match status" value="1"/>
</dbReference>
<dbReference type="InterPro" id="IPR014284">
    <property type="entry name" value="RNA_pol_sigma-70_dom"/>
</dbReference>
<dbReference type="OrthoDB" id="1918609at2"/>
<evidence type="ECO:0000313" key="8">
    <source>
        <dbReference type="EMBL" id="SHN02413.1"/>
    </source>
</evidence>
<keyword evidence="4" id="KW-0238">DNA-binding</keyword>
<dbReference type="Proteomes" id="UP000184038">
    <property type="component" value="Unassembled WGS sequence"/>
</dbReference>